<dbReference type="PANTHER" id="PTHR10067:SF9">
    <property type="entry name" value="PHOSPHATIDYLSERINE DECARBOXYLASE FAMILY PROTEIN (AFU_ORTHOLOGUE AFUA_7G01730)"/>
    <property type="match status" value="1"/>
</dbReference>
<dbReference type="InParanoid" id="A0A2H3CYH2"/>
<dbReference type="OrthoDB" id="5973539at2759"/>
<dbReference type="GO" id="GO:0004609">
    <property type="term" value="F:phosphatidylserine decarboxylase activity"/>
    <property type="evidence" value="ECO:0007669"/>
    <property type="project" value="InterPro"/>
</dbReference>
<name>A0A2H3CYH2_ARMGA</name>
<accession>A0A2H3CYH2</accession>
<evidence type="ECO:0000256" key="1">
    <source>
        <dbReference type="ARBA" id="ARBA00022793"/>
    </source>
</evidence>
<keyword evidence="4" id="KW-1185">Reference proteome</keyword>
<organism evidence="3 4">
    <name type="scientific">Armillaria gallica</name>
    <name type="common">Bulbous honey fungus</name>
    <name type="synonym">Armillaria bulbosa</name>
    <dbReference type="NCBI Taxonomy" id="47427"/>
    <lineage>
        <taxon>Eukaryota</taxon>
        <taxon>Fungi</taxon>
        <taxon>Dikarya</taxon>
        <taxon>Basidiomycota</taxon>
        <taxon>Agaricomycotina</taxon>
        <taxon>Agaricomycetes</taxon>
        <taxon>Agaricomycetidae</taxon>
        <taxon>Agaricales</taxon>
        <taxon>Marasmiineae</taxon>
        <taxon>Physalacriaceae</taxon>
        <taxon>Armillaria</taxon>
    </lineage>
</organism>
<dbReference type="InterPro" id="IPR003817">
    <property type="entry name" value="PS_Dcarbxylase"/>
</dbReference>
<evidence type="ECO:0000313" key="4">
    <source>
        <dbReference type="Proteomes" id="UP000217790"/>
    </source>
</evidence>
<keyword evidence="2" id="KW-0456">Lyase</keyword>
<keyword evidence="1" id="KW-0210">Decarboxylase</keyword>
<dbReference type="PANTHER" id="PTHR10067">
    <property type="entry name" value="PHOSPHATIDYLSERINE DECARBOXYLASE"/>
    <property type="match status" value="1"/>
</dbReference>
<reference evidence="4" key="1">
    <citation type="journal article" date="2017" name="Nat. Ecol. Evol.">
        <title>Genome expansion and lineage-specific genetic innovations in the forest pathogenic fungi Armillaria.</title>
        <authorList>
            <person name="Sipos G."/>
            <person name="Prasanna A.N."/>
            <person name="Walter M.C."/>
            <person name="O'Connor E."/>
            <person name="Balint B."/>
            <person name="Krizsan K."/>
            <person name="Kiss B."/>
            <person name="Hess J."/>
            <person name="Varga T."/>
            <person name="Slot J."/>
            <person name="Riley R."/>
            <person name="Boka B."/>
            <person name="Rigling D."/>
            <person name="Barry K."/>
            <person name="Lee J."/>
            <person name="Mihaltcheva S."/>
            <person name="LaButti K."/>
            <person name="Lipzen A."/>
            <person name="Waldron R."/>
            <person name="Moloney N.M."/>
            <person name="Sperisen C."/>
            <person name="Kredics L."/>
            <person name="Vagvoelgyi C."/>
            <person name="Patrignani A."/>
            <person name="Fitzpatrick D."/>
            <person name="Nagy I."/>
            <person name="Doyle S."/>
            <person name="Anderson J.B."/>
            <person name="Grigoriev I.V."/>
            <person name="Gueldener U."/>
            <person name="Muensterkoetter M."/>
            <person name="Nagy L.G."/>
        </authorList>
    </citation>
    <scope>NUCLEOTIDE SEQUENCE [LARGE SCALE GENOMIC DNA]</scope>
    <source>
        <strain evidence="4">Ar21-2</strain>
    </source>
</reference>
<gene>
    <name evidence="3" type="ORF">ARMGADRAFT_1121212</name>
</gene>
<protein>
    <recommendedName>
        <fullName evidence="5">Phosphatidylserine decarboxylase</fullName>
    </recommendedName>
</protein>
<evidence type="ECO:0008006" key="5">
    <source>
        <dbReference type="Google" id="ProtNLM"/>
    </source>
</evidence>
<dbReference type="STRING" id="47427.A0A2H3CYH2"/>
<dbReference type="AlphaFoldDB" id="A0A2H3CYH2"/>
<sequence length="148" mass="16876">MPGFVETYVCDSSAGYYGFKSWDDFFTRQFKPGVRPVMLPYDDAIVNRACELTVYCIAYNIKALDTFWLKGEAYSLNHMFSNDALAPQFVGRTVYQAFLSDTKYHHWHSPVNGKVVKTVVILGTYYAKSSAVGFQNYPILLLEVVIKK</sequence>
<dbReference type="GO" id="GO:0006646">
    <property type="term" value="P:phosphatidylethanolamine biosynthetic process"/>
    <property type="evidence" value="ECO:0007669"/>
    <property type="project" value="TreeGrafter"/>
</dbReference>
<dbReference type="GO" id="GO:0005739">
    <property type="term" value="C:mitochondrion"/>
    <property type="evidence" value="ECO:0007669"/>
    <property type="project" value="TreeGrafter"/>
</dbReference>
<dbReference type="EMBL" id="KZ293675">
    <property type="protein sequence ID" value="PBK88089.1"/>
    <property type="molecule type" value="Genomic_DNA"/>
</dbReference>
<dbReference type="Pfam" id="PF02666">
    <property type="entry name" value="PS_Dcarbxylase"/>
    <property type="match status" value="1"/>
</dbReference>
<evidence type="ECO:0000256" key="2">
    <source>
        <dbReference type="ARBA" id="ARBA00023239"/>
    </source>
</evidence>
<evidence type="ECO:0000313" key="3">
    <source>
        <dbReference type="EMBL" id="PBK88089.1"/>
    </source>
</evidence>
<dbReference type="Proteomes" id="UP000217790">
    <property type="component" value="Unassembled WGS sequence"/>
</dbReference>
<proteinExistence type="predicted"/>